<dbReference type="PROSITE" id="PS50144">
    <property type="entry name" value="MATH"/>
    <property type="match status" value="1"/>
</dbReference>
<dbReference type="PANTHER" id="PTHR24413">
    <property type="entry name" value="SPECKLE-TYPE POZ PROTEIN"/>
    <property type="match status" value="1"/>
</dbReference>
<comment type="caution">
    <text evidence="3">The sequence shown here is derived from an EMBL/GenBank/DDBJ whole genome shotgun (WGS) entry which is preliminary data.</text>
</comment>
<dbReference type="InterPro" id="IPR008974">
    <property type="entry name" value="TRAF-like"/>
</dbReference>
<keyword evidence="4" id="KW-1185">Reference proteome</keyword>
<protein>
    <submittedName>
        <fullName evidence="3">TD and POZ domain-containing protein 5</fullName>
    </submittedName>
</protein>
<gene>
    <name evidence="3" type="primary">Tdpoz5_39</name>
    <name evidence="3" type="ORF">NPIL_98711</name>
</gene>
<dbReference type="Gene3D" id="1.25.40.420">
    <property type="match status" value="1"/>
</dbReference>
<proteinExistence type="predicted"/>
<dbReference type="EMBL" id="BMAW01036982">
    <property type="protein sequence ID" value="GFU46566.1"/>
    <property type="molecule type" value="Genomic_DNA"/>
</dbReference>
<evidence type="ECO:0000259" key="1">
    <source>
        <dbReference type="PROSITE" id="PS50097"/>
    </source>
</evidence>
<dbReference type="GO" id="GO:0030163">
    <property type="term" value="P:protein catabolic process"/>
    <property type="evidence" value="ECO:0007669"/>
    <property type="project" value="UniProtKB-ARBA"/>
</dbReference>
<dbReference type="CDD" id="cd00121">
    <property type="entry name" value="MATH"/>
    <property type="match status" value="1"/>
</dbReference>
<evidence type="ECO:0000313" key="3">
    <source>
        <dbReference type="EMBL" id="GFU46566.1"/>
    </source>
</evidence>
<dbReference type="Gene3D" id="3.30.710.10">
    <property type="entry name" value="Potassium Channel Kv1.1, Chain A"/>
    <property type="match status" value="1"/>
</dbReference>
<evidence type="ECO:0000259" key="2">
    <source>
        <dbReference type="PROSITE" id="PS50144"/>
    </source>
</evidence>
<dbReference type="Pfam" id="PF00651">
    <property type="entry name" value="BTB"/>
    <property type="match status" value="1"/>
</dbReference>
<name>A0A8X6QV44_NEPPI</name>
<dbReference type="InterPro" id="IPR011333">
    <property type="entry name" value="SKP1/BTB/POZ_sf"/>
</dbReference>
<dbReference type="AlphaFoldDB" id="A0A8X6QV44"/>
<dbReference type="Proteomes" id="UP000887013">
    <property type="component" value="Unassembled WGS sequence"/>
</dbReference>
<accession>A0A8X6QV44</accession>
<feature type="domain" description="BTB" evidence="1">
    <location>
        <begin position="346"/>
        <end position="413"/>
    </location>
</feature>
<dbReference type="InterPro" id="IPR002083">
    <property type="entry name" value="MATH/TRAF_dom"/>
</dbReference>
<dbReference type="SUPFAM" id="SSF49599">
    <property type="entry name" value="TRAF domain-like"/>
    <property type="match status" value="1"/>
</dbReference>
<dbReference type="Pfam" id="PF22486">
    <property type="entry name" value="MATH_2"/>
    <property type="match status" value="1"/>
</dbReference>
<organism evidence="3 4">
    <name type="scientific">Nephila pilipes</name>
    <name type="common">Giant wood spider</name>
    <name type="synonym">Nephila maculata</name>
    <dbReference type="NCBI Taxonomy" id="299642"/>
    <lineage>
        <taxon>Eukaryota</taxon>
        <taxon>Metazoa</taxon>
        <taxon>Ecdysozoa</taxon>
        <taxon>Arthropoda</taxon>
        <taxon>Chelicerata</taxon>
        <taxon>Arachnida</taxon>
        <taxon>Araneae</taxon>
        <taxon>Araneomorphae</taxon>
        <taxon>Entelegynae</taxon>
        <taxon>Araneoidea</taxon>
        <taxon>Nephilidae</taxon>
        <taxon>Nephila</taxon>
    </lineage>
</organism>
<dbReference type="PROSITE" id="PS50097">
    <property type="entry name" value="BTB"/>
    <property type="match status" value="1"/>
</dbReference>
<dbReference type="Gene3D" id="2.60.210.10">
    <property type="entry name" value="Apoptosis, Tumor Necrosis Factor Receptor Associated Protein 2, Chain A"/>
    <property type="match status" value="1"/>
</dbReference>
<dbReference type="InterPro" id="IPR000210">
    <property type="entry name" value="BTB/POZ_dom"/>
</dbReference>
<dbReference type="SMART" id="SM00225">
    <property type="entry name" value="BTB"/>
    <property type="match status" value="1"/>
</dbReference>
<dbReference type="SUPFAM" id="SSF54695">
    <property type="entry name" value="POZ domain"/>
    <property type="match status" value="1"/>
</dbReference>
<sequence>MTYNHNVSVYEYIMEWTIEQYSYCWHKKGEELASPVFTATLMGNTKWKLILYPFGKENGNYVSYFLHREEDEGPDSIVINYNLEILRMDRSVLKEYYAAKKVFEQNDNWGIDEFEERIKILKLESDRFLPQNTLTVRCRMGRCGNRNTELVHICAKTVINFEKRTFKWIVQNFISLQPHHRIPFSMESTSKEIQMGFSLFLNEEQHSDEIIFLDITCFIKHFKFFLFKMFVIDSRGNKVECGQLEFWQETYEIITMLPAHLNKKKLLEQKDLYLKEDALTLNFECFFPIGISYEGIVSTNFKLIVPQTKNALIRSFRKISSVETQSDIAIGFKEDFKTLYRNGFLSDIKLCTETESFLAHAAILSARSPVFKVMFSDERVEKIKEIVEIFDLDGDTMRRMLLYMYTDVLEDLQWESALGLYQAAAKYQILSLKRKCLAFLEKHLSPITACEALVLADRHQDRDFKKIVQKYIINRDKYIFNLEEWKSLMMTNPELAVETMHLFWEREQR</sequence>
<feature type="domain" description="MATH" evidence="2">
    <location>
        <begin position="11"/>
        <end position="140"/>
    </location>
</feature>
<dbReference type="CDD" id="cd18186">
    <property type="entry name" value="BTB_POZ_ZBTB_KLHL-like"/>
    <property type="match status" value="1"/>
</dbReference>
<dbReference type="OrthoDB" id="6359816at2759"/>
<reference evidence="3" key="1">
    <citation type="submission" date="2020-08" db="EMBL/GenBank/DDBJ databases">
        <title>Multicomponent nature underlies the extraordinary mechanical properties of spider dragline silk.</title>
        <authorList>
            <person name="Kono N."/>
            <person name="Nakamura H."/>
            <person name="Mori M."/>
            <person name="Yoshida Y."/>
            <person name="Ohtoshi R."/>
            <person name="Malay A.D."/>
            <person name="Moran D.A.P."/>
            <person name="Tomita M."/>
            <person name="Numata K."/>
            <person name="Arakawa K."/>
        </authorList>
    </citation>
    <scope>NUCLEOTIDE SEQUENCE</scope>
</reference>
<evidence type="ECO:0000313" key="4">
    <source>
        <dbReference type="Proteomes" id="UP000887013"/>
    </source>
</evidence>